<feature type="domain" description="Flp pilus assembly protein RcpC/CpaB" evidence="1">
    <location>
        <begin position="134"/>
        <end position="234"/>
    </location>
</feature>
<dbReference type="CDD" id="cd11614">
    <property type="entry name" value="SAF_CpaB_FlgA_like"/>
    <property type="match status" value="1"/>
</dbReference>
<organism evidence="2 3">
    <name type="scientific">Paenirhodobacter huangdaonensis</name>
    <dbReference type="NCBI Taxonomy" id="2501515"/>
    <lineage>
        <taxon>Bacteria</taxon>
        <taxon>Pseudomonadati</taxon>
        <taxon>Pseudomonadota</taxon>
        <taxon>Alphaproteobacteria</taxon>
        <taxon>Rhodobacterales</taxon>
        <taxon>Rhodobacter group</taxon>
        <taxon>Paenirhodobacter</taxon>
    </lineage>
</organism>
<dbReference type="Proteomes" id="UP000288071">
    <property type="component" value="Unassembled WGS sequence"/>
</dbReference>
<evidence type="ECO:0000313" key="2">
    <source>
        <dbReference type="EMBL" id="RWR47049.1"/>
    </source>
</evidence>
<dbReference type="EMBL" id="SAVA01000022">
    <property type="protein sequence ID" value="RWR47049.1"/>
    <property type="molecule type" value="Genomic_DNA"/>
</dbReference>
<name>A0A3S3PC40_9RHOB</name>
<dbReference type="Pfam" id="PF16976">
    <property type="entry name" value="RcpC"/>
    <property type="match status" value="1"/>
</dbReference>
<dbReference type="AlphaFoldDB" id="A0A3S3PC40"/>
<dbReference type="InterPro" id="IPR017592">
    <property type="entry name" value="Pilus_assmbl_Flp-typ_CpaB"/>
</dbReference>
<comment type="caution">
    <text evidence="2">The sequence shown here is derived from an EMBL/GenBank/DDBJ whole genome shotgun (WGS) entry which is preliminary data.</text>
</comment>
<evidence type="ECO:0000259" key="1">
    <source>
        <dbReference type="Pfam" id="PF16976"/>
    </source>
</evidence>
<dbReference type="InterPro" id="IPR031571">
    <property type="entry name" value="RcpC_dom"/>
</dbReference>
<gene>
    <name evidence="2" type="primary">cpaB</name>
    <name evidence="2" type="ORF">EOW66_19985</name>
</gene>
<evidence type="ECO:0000313" key="3">
    <source>
        <dbReference type="Proteomes" id="UP000288071"/>
    </source>
</evidence>
<reference evidence="2" key="2">
    <citation type="submission" date="2019-01" db="EMBL/GenBank/DDBJ databases">
        <authorList>
            <person name="Li Y."/>
        </authorList>
    </citation>
    <scope>NUCLEOTIDE SEQUENCE [LARGE SCALE GENOMIC DNA]</scope>
    <source>
        <strain evidence="2">CGMCC 1.12963</strain>
    </source>
</reference>
<accession>A0A3S3PC40</accession>
<sequence length="289" mass="30872">MRLIVVLVLALGVTLAGAAVYLFQGQLTQFQQQRDMLMAVQAKIPPLTDVVIAKRALKYGERFTIADLDIAKVQADKVPAGAFHLLTARQGTPEAQVAAFLEGETRPRAALRSFEANEPILGTKITVPGVDAGIMANLAPDKRAFTIQVDVASGVSGFLRPGDRVDVYWSGAVNGEPVTKLIDTNLQLIAIDQSADADRSEETKIARTVTAEVTPEQVAALTLAQSTGKLTLSLVGMTNTAELGAIEIDRDQLLGIQAQEAVKVEAPRVCTIKTRKGSDVIETQIPCTN</sequence>
<keyword evidence="3" id="KW-1185">Reference proteome</keyword>
<dbReference type="NCBIfam" id="TIGR03177">
    <property type="entry name" value="pilus_cpaB"/>
    <property type="match status" value="1"/>
</dbReference>
<dbReference type="RefSeq" id="WP_128158047.1">
    <property type="nucleotide sequence ID" value="NZ_JBHSOM010000021.1"/>
</dbReference>
<protein>
    <submittedName>
        <fullName evidence="2">Flp pilus assembly protein CpaB</fullName>
    </submittedName>
</protein>
<reference evidence="2" key="1">
    <citation type="submission" date="2019-01" db="EMBL/GenBank/DDBJ databases">
        <title>Sinorhodobacter populi sp. nov. isolated from the symptomatic bark tissue of Populus euramericana canker.</title>
        <authorList>
            <person name="Xu G."/>
        </authorList>
    </citation>
    <scope>NUCLEOTIDE SEQUENCE [LARGE SCALE GENOMIC DNA]</scope>
    <source>
        <strain evidence="2">CGMCC 1.12963</strain>
    </source>
</reference>
<proteinExistence type="predicted"/>